<keyword evidence="1" id="KW-0443">Lipid metabolism</keyword>
<dbReference type="InterPro" id="IPR050301">
    <property type="entry name" value="NTE"/>
</dbReference>
<sequence>MLGLTLEGGGAKGAYQVGAWQAFRQLGLEFQGITGTSVGALNGALMIQEDFDIAYDIWYNITPHMVMDIDDRIYEMLSGAQINNRSIHIFLEEIRKFVKGFGFDARPLENLIKDTIKEEKIIQSPKEFGFVTVSLTDFKPLEIYKEEIPSGKIVDYLMASSYLPIFKSKKLDGKKFLDGSFYNNLPIDMLYNKGYKKIVAVRLLSIGRIKKVEKEDLEVIYIQPYRDLGGVMDFTKKRARYNMKLGYFDTIRVLKGLEGKKYYIKNGLCEEKALKFLMSGEEKMIKLLAELYHLSPIKPLNRLLLEEIIPKWALLMDLGEGCSYADIVIGLVETLAEYNDINPFYVYTLEGLLRRSIEIYCKDKQKVEDKQKKLLPSADFLPTIGREKLLEKTIKVLLRHHEGLLLE</sequence>
<dbReference type="EMBL" id="CP009687">
    <property type="protein sequence ID" value="AKL97187.1"/>
    <property type="molecule type" value="Genomic_DNA"/>
</dbReference>
<dbReference type="OrthoDB" id="9770965at2"/>
<dbReference type="SUPFAM" id="SSF52151">
    <property type="entry name" value="FabD/lysophospholipase-like"/>
    <property type="match status" value="1"/>
</dbReference>
<organism evidence="2 3">
    <name type="scientific">Clostridium aceticum</name>
    <dbReference type="NCBI Taxonomy" id="84022"/>
    <lineage>
        <taxon>Bacteria</taxon>
        <taxon>Bacillati</taxon>
        <taxon>Bacillota</taxon>
        <taxon>Clostridia</taxon>
        <taxon>Eubacteriales</taxon>
        <taxon>Clostridiaceae</taxon>
        <taxon>Clostridium</taxon>
    </lineage>
</organism>
<protein>
    <submittedName>
        <fullName evidence="2">Esterase</fullName>
    </submittedName>
</protein>
<feature type="active site" description="Proton acceptor" evidence="1">
    <location>
        <position position="178"/>
    </location>
</feature>
<dbReference type="GO" id="GO:0016042">
    <property type="term" value="P:lipid catabolic process"/>
    <property type="evidence" value="ECO:0007669"/>
    <property type="project" value="UniProtKB-UniRule"/>
</dbReference>
<evidence type="ECO:0000256" key="1">
    <source>
        <dbReference type="PROSITE-ProRule" id="PRU01161"/>
    </source>
</evidence>
<gene>
    <name evidence="2" type="ORF">CACET_c37590</name>
</gene>
<dbReference type="AlphaFoldDB" id="A0A0D8I857"/>
<feature type="short sequence motif" description="GXSXG" evidence="1">
    <location>
        <begin position="35"/>
        <end position="39"/>
    </location>
</feature>
<accession>A0A0D8I857</accession>
<dbReference type="InterPro" id="IPR002641">
    <property type="entry name" value="PNPLA_dom"/>
</dbReference>
<dbReference type="PROSITE" id="PS51635">
    <property type="entry name" value="PNPLA"/>
    <property type="match status" value="1"/>
</dbReference>
<dbReference type="InterPro" id="IPR016035">
    <property type="entry name" value="Acyl_Trfase/lysoPLipase"/>
</dbReference>
<dbReference type="Proteomes" id="UP000035704">
    <property type="component" value="Chromosome"/>
</dbReference>
<feature type="active site" description="Nucleophile" evidence="1">
    <location>
        <position position="37"/>
    </location>
</feature>
<dbReference type="GO" id="GO:0016787">
    <property type="term" value="F:hydrolase activity"/>
    <property type="evidence" value="ECO:0007669"/>
    <property type="project" value="UniProtKB-UniRule"/>
</dbReference>
<keyword evidence="1" id="KW-0442">Lipid degradation</keyword>
<evidence type="ECO:0000313" key="3">
    <source>
        <dbReference type="Proteomes" id="UP000035704"/>
    </source>
</evidence>
<dbReference type="RefSeq" id="WP_044825528.1">
    <property type="nucleotide sequence ID" value="NZ_CP009687.1"/>
</dbReference>
<comment type="caution">
    <text evidence="1">Lacks conserved residue(s) required for the propagation of feature annotation.</text>
</comment>
<keyword evidence="3" id="KW-1185">Reference proteome</keyword>
<feature type="short sequence motif" description="GXGXXG" evidence="1">
    <location>
        <begin position="8"/>
        <end position="13"/>
    </location>
</feature>
<keyword evidence="1" id="KW-0378">Hydrolase</keyword>
<dbReference type="PANTHER" id="PTHR14226:SF29">
    <property type="entry name" value="NEUROPATHY TARGET ESTERASE SWS"/>
    <property type="match status" value="1"/>
</dbReference>
<reference evidence="2 3" key="1">
    <citation type="submission" date="2014-10" db="EMBL/GenBank/DDBJ databases">
        <title>Genome sequence of Clostridium aceticum DSM 1496.</title>
        <authorList>
            <person name="Poehlein A."/>
            <person name="Schiel-Bengelsdorf B."/>
            <person name="Gottschalk G."/>
            <person name="Duerre P."/>
            <person name="Daniel R."/>
        </authorList>
    </citation>
    <scope>NUCLEOTIDE SEQUENCE [LARGE SCALE GENOMIC DNA]</scope>
    <source>
        <strain evidence="2 3">DSM 1496</strain>
    </source>
</reference>
<dbReference type="Gene3D" id="3.40.1090.10">
    <property type="entry name" value="Cytosolic phospholipase A2 catalytic domain"/>
    <property type="match status" value="2"/>
</dbReference>
<dbReference type="PATRIC" id="fig|84022.5.peg.1007"/>
<dbReference type="KEGG" id="cace:CACET_c37590"/>
<dbReference type="CDD" id="cd07209">
    <property type="entry name" value="Pat_hypo_Ecoli_Z1214_like"/>
    <property type="match status" value="1"/>
</dbReference>
<dbReference type="PANTHER" id="PTHR14226">
    <property type="entry name" value="NEUROPATHY TARGET ESTERASE/SWISS CHEESE D.MELANOGASTER"/>
    <property type="match status" value="1"/>
</dbReference>
<dbReference type="Pfam" id="PF01734">
    <property type="entry name" value="Patatin"/>
    <property type="match status" value="1"/>
</dbReference>
<evidence type="ECO:0000313" key="2">
    <source>
        <dbReference type="EMBL" id="AKL97187.1"/>
    </source>
</evidence>
<dbReference type="STRING" id="84022.CACET_c37590"/>
<proteinExistence type="predicted"/>
<name>A0A0D8I857_9CLOT</name>